<evidence type="ECO:0000256" key="1">
    <source>
        <dbReference type="ARBA" id="ARBA00022448"/>
    </source>
</evidence>
<keyword evidence="1" id="KW-0813">Transport</keyword>
<comment type="caution">
    <text evidence="9">The sequence shown here is derived from an EMBL/GenBank/DDBJ whole genome shotgun (WGS) entry which is preliminary data.</text>
</comment>
<evidence type="ECO:0000256" key="3">
    <source>
        <dbReference type="ARBA" id="ARBA00022723"/>
    </source>
</evidence>
<proteinExistence type="predicted"/>
<dbReference type="AlphaFoldDB" id="A0A1F2WJF7"/>
<dbReference type="InterPro" id="IPR017900">
    <property type="entry name" value="4Fe4S_Fe_S_CS"/>
</dbReference>
<dbReference type="Pfam" id="PF09383">
    <property type="entry name" value="NIL"/>
    <property type="match status" value="1"/>
</dbReference>
<dbReference type="PANTHER" id="PTHR43687:SF6">
    <property type="entry name" value="L-ASPARTATE SEMIALDEHYDE SULFURTRANSFERASE IRON-SULFUR SUBUNIT"/>
    <property type="match status" value="1"/>
</dbReference>
<dbReference type="InterPro" id="IPR018449">
    <property type="entry name" value="NIL_domain"/>
</dbReference>
<keyword evidence="6" id="KW-0408">Iron</keyword>
<dbReference type="GO" id="GO:0051539">
    <property type="term" value="F:4 iron, 4 sulfur cluster binding"/>
    <property type="evidence" value="ECO:0007669"/>
    <property type="project" value="UniProtKB-KW"/>
</dbReference>
<dbReference type="PROSITE" id="PS00198">
    <property type="entry name" value="4FE4S_FER_1"/>
    <property type="match status" value="2"/>
</dbReference>
<feature type="domain" description="4Fe-4S ferredoxin-type" evidence="8">
    <location>
        <begin position="107"/>
        <end position="135"/>
    </location>
</feature>
<accession>A0A1F2WJF7</accession>
<dbReference type="GO" id="GO:0046872">
    <property type="term" value="F:metal ion binding"/>
    <property type="evidence" value="ECO:0007669"/>
    <property type="project" value="UniProtKB-KW"/>
</dbReference>
<evidence type="ECO:0000256" key="7">
    <source>
        <dbReference type="ARBA" id="ARBA00023014"/>
    </source>
</evidence>
<dbReference type="Gene3D" id="3.30.70.20">
    <property type="match status" value="1"/>
</dbReference>
<dbReference type="InterPro" id="IPR017896">
    <property type="entry name" value="4Fe4S_Fe-S-bd"/>
</dbReference>
<keyword evidence="3" id="KW-0479">Metal-binding</keyword>
<feature type="domain" description="4Fe-4S ferredoxin-type" evidence="8">
    <location>
        <begin position="76"/>
        <end position="105"/>
    </location>
</feature>
<dbReference type="SUPFAM" id="SSF54862">
    <property type="entry name" value="4Fe-4S ferredoxins"/>
    <property type="match status" value="1"/>
</dbReference>
<protein>
    <submittedName>
        <fullName evidence="9">(Fe-S)-binding protein</fullName>
    </submittedName>
</protein>
<keyword evidence="2" id="KW-0004">4Fe-4S</keyword>
<dbReference type="PANTHER" id="PTHR43687">
    <property type="entry name" value="ADENYLYLSULFATE REDUCTASE, BETA SUBUNIT"/>
    <property type="match status" value="1"/>
</dbReference>
<sequence>MVRHKIVLHFPHEQVGKPVVSKLVRDFDIDFNILKASITPREEGILVLEVTGEQKNYLKGLEYLESCGIKIQPLSQDIKRDEAKCTHCGACIAVCPTEALTIDRATMEVSFDDDECAACELCIKVCPPRAMEVHY</sequence>
<dbReference type="SMART" id="SM00930">
    <property type="entry name" value="NIL"/>
    <property type="match status" value="1"/>
</dbReference>
<organism evidence="9 10">
    <name type="scientific">Candidatus Solincola sediminis</name>
    <dbReference type="NCBI Taxonomy" id="1797199"/>
    <lineage>
        <taxon>Bacteria</taxon>
        <taxon>Bacillati</taxon>
        <taxon>Actinomycetota</taxon>
        <taxon>Candidatus Geothermincolia</taxon>
        <taxon>Candidatus Geothermincolales</taxon>
        <taxon>Candidatus Geothermincolaceae</taxon>
        <taxon>Candidatus Solincola</taxon>
    </lineage>
</organism>
<evidence type="ECO:0000313" key="10">
    <source>
        <dbReference type="Proteomes" id="UP000177876"/>
    </source>
</evidence>
<gene>
    <name evidence="9" type="ORF">A2Y75_06805</name>
</gene>
<dbReference type="EMBL" id="MELK01000040">
    <property type="protein sequence ID" value="OFW56961.1"/>
    <property type="molecule type" value="Genomic_DNA"/>
</dbReference>
<dbReference type="PROSITE" id="PS51379">
    <property type="entry name" value="4FE4S_FER_2"/>
    <property type="match status" value="2"/>
</dbReference>
<dbReference type="InterPro" id="IPR045865">
    <property type="entry name" value="ACT-like_dom_sf"/>
</dbReference>
<evidence type="ECO:0000313" key="9">
    <source>
        <dbReference type="EMBL" id="OFW56961.1"/>
    </source>
</evidence>
<reference evidence="9 10" key="1">
    <citation type="journal article" date="2016" name="Nat. Commun.">
        <title>Thousands of microbial genomes shed light on interconnected biogeochemical processes in an aquifer system.</title>
        <authorList>
            <person name="Anantharaman K."/>
            <person name="Brown C.T."/>
            <person name="Hug L.A."/>
            <person name="Sharon I."/>
            <person name="Castelle C.J."/>
            <person name="Probst A.J."/>
            <person name="Thomas B.C."/>
            <person name="Singh A."/>
            <person name="Wilkins M.J."/>
            <person name="Karaoz U."/>
            <person name="Brodie E.L."/>
            <person name="Williams K.H."/>
            <person name="Hubbard S.S."/>
            <person name="Banfield J.F."/>
        </authorList>
    </citation>
    <scope>NUCLEOTIDE SEQUENCE [LARGE SCALE GENOMIC DNA]</scope>
</reference>
<evidence type="ECO:0000256" key="6">
    <source>
        <dbReference type="ARBA" id="ARBA00023004"/>
    </source>
</evidence>
<dbReference type="InterPro" id="IPR050572">
    <property type="entry name" value="Fe-S_Ferredoxin"/>
</dbReference>
<dbReference type="SUPFAM" id="SSF55021">
    <property type="entry name" value="ACT-like"/>
    <property type="match status" value="1"/>
</dbReference>
<evidence type="ECO:0000256" key="4">
    <source>
        <dbReference type="ARBA" id="ARBA00022737"/>
    </source>
</evidence>
<name>A0A1F2WJF7_9ACTN</name>
<evidence type="ECO:0000256" key="2">
    <source>
        <dbReference type="ARBA" id="ARBA00022485"/>
    </source>
</evidence>
<evidence type="ECO:0000259" key="8">
    <source>
        <dbReference type="PROSITE" id="PS51379"/>
    </source>
</evidence>
<evidence type="ECO:0000256" key="5">
    <source>
        <dbReference type="ARBA" id="ARBA00022982"/>
    </source>
</evidence>
<dbReference type="Gene3D" id="3.30.70.260">
    <property type="match status" value="1"/>
</dbReference>
<dbReference type="STRING" id="1797197.A2Y75_06805"/>
<keyword evidence="5" id="KW-0249">Electron transport</keyword>
<dbReference type="Proteomes" id="UP000177876">
    <property type="component" value="Unassembled WGS sequence"/>
</dbReference>
<keyword evidence="7" id="KW-0411">Iron-sulfur</keyword>
<dbReference type="Pfam" id="PF12838">
    <property type="entry name" value="Fer4_7"/>
    <property type="match status" value="1"/>
</dbReference>
<keyword evidence="4" id="KW-0677">Repeat</keyword>